<keyword evidence="1" id="KW-1133">Transmembrane helix</keyword>
<reference evidence="3" key="1">
    <citation type="submission" date="2022-07" db="EMBL/GenBank/DDBJ databases">
        <authorList>
            <person name="Otstavnykh N."/>
            <person name="Isaeva M."/>
            <person name="Bystritskaya E."/>
        </authorList>
    </citation>
    <scope>NUCLEOTIDE SEQUENCE</scope>
    <source>
        <strain evidence="3">10Alg 79</strain>
    </source>
</reference>
<evidence type="ECO:0000313" key="4">
    <source>
        <dbReference type="Proteomes" id="UP001227162"/>
    </source>
</evidence>
<dbReference type="SMART" id="SM00850">
    <property type="entry name" value="LytTR"/>
    <property type="match status" value="1"/>
</dbReference>
<dbReference type="RefSeq" id="WP_317625807.1">
    <property type="nucleotide sequence ID" value="NZ_JANFFA010000002.1"/>
</dbReference>
<evidence type="ECO:0000313" key="3">
    <source>
        <dbReference type="EMBL" id="MDQ2094196.1"/>
    </source>
</evidence>
<dbReference type="InterPro" id="IPR007492">
    <property type="entry name" value="LytTR_DNA-bd_dom"/>
</dbReference>
<feature type="transmembrane region" description="Helical" evidence="1">
    <location>
        <begin position="64"/>
        <end position="89"/>
    </location>
</feature>
<feature type="transmembrane region" description="Helical" evidence="1">
    <location>
        <begin position="141"/>
        <end position="160"/>
    </location>
</feature>
<gene>
    <name evidence="3" type="ORF">NOI20_08750</name>
</gene>
<feature type="domain" description="HTH LytTR-type" evidence="2">
    <location>
        <begin position="235"/>
        <end position="328"/>
    </location>
</feature>
<dbReference type="Pfam" id="PF04397">
    <property type="entry name" value="LytTR"/>
    <property type="match status" value="1"/>
</dbReference>
<feature type="transmembrane region" description="Helical" evidence="1">
    <location>
        <begin position="101"/>
        <end position="121"/>
    </location>
</feature>
<organism evidence="3 4">
    <name type="scientific">Rhodalgimonas zhirmunskyi</name>
    <dbReference type="NCBI Taxonomy" id="2964767"/>
    <lineage>
        <taxon>Bacteria</taxon>
        <taxon>Pseudomonadati</taxon>
        <taxon>Pseudomonadota</taxon>
        <taxon>Alphaproteobacteria</taxon>
        <taxon>Rhodobacterales</taxon>
        <taxon>Roseobacteraceae</taxon>
        <taxon>Rhodalgimonas</taxon>
    </lineage>
</organism>
<sequence>MPDDPDKTSCHELHVLATNGRVFLLRVDDVDRLFLNRIFVTALAVYCIVLALVDPQVFGVHVSLPLRCLFWCVSALALVFFIGVLFRFFAWLYCWRGWKRAFPTALMLLMATAAAQVVYHIVGTRVFGLTNIWGGSILGEFLRYGLVVIAFELLLSTIIFPKEFEDISRYNEARAQERVRWGRRQNEEHRDMEQASPLVAGSMRVQGAGASGDYETGANPIGADPSRTLSVGRQKFPVNMLIYLKSIEHYVELVTHDGVETIRVALRDLTDQLDDADGVQPHRSYWVARDAIVGLVKTGGNAFLLLRDGSEIPVARHRRQDVTAWISEHIG</sequence>
<dbReference type="Proteomes" id="UP001227162">
    <property type="component" value="Unassembled WGS sequence"/>
</dbReference>
<proteinExistence type="predicted"/>
<feature type="transmembrane region" description="Helical" evidence="1">
    <location>
        <begin position="34"/>
        <end position="52"/>
    </location>
</feature>
<name>A0AAJ1UD02_9RHOB</name>
<dbReference type="GO" id="GO:0003677">
    <property type="term" value="F:DNA binding"/>
    <property type="evidence" value="ECO:0007669"/>
    <property type="project" value="InterPro"/>
</dbReference>
<comment type="caution">
    <text evidence="3">The sequence shown here is derived from an EMBL/GenBank/DDBJ whole genome shotgun (WGS) entry which is preliminary data.</text>
</comment>
<evidence type="ECO:0000256" key="1">
    <source>
        <dbReference type="SAM" id="Phobius"/>
    </source>
</evidence>
<accession>A0AAJ1UD02</accession>
<dbReference type="PROSITE" id="PS50930">
    <property type="entry name" value="HTH_LYTTR"/>
    <property type="match status" value="1"/>
</dbReference>
<dbReference type="EMBL" id="JANFFA010000002">
    <property type="protein sequence ID" value="MDQ2094196.1"/>
    <property type="molecule type" value="Genomic_DNA"/>
</dbReference>
<dbReference type="AlphaFoldDB" id="A0AAJ1UD02"/>
<reference evidence="3" key="2">
    <citation type="submission" date="2023-04" db="EMBL/GenBank/DDBJ databases">
        <title>'Rhodoalgimonas zhirmunskyi' gen. nov., isolated from a red alga.</title>
        <authorList>
            <person name="Nedashkovskaya O.I."/>
            <person name="Otstavnykh N.Y."/>
            <person name="Bystritskaya E.P."/>
            <person name="Balabanova L.A."/>
            <person name="Isaeva M.P."/>
        </authorList>
    </citation>
    <scope>NUCLEOTIDE SEQUENCE</scope>
    <source>
        <strain evidence="3">10Alg 79</strain>
    </source>
</reference>
<evidence type="ECO:0000259" key="2">
    <source>
        <dbReference type="PROSITE" id="PS50930"/>
    </source>
</evidence>
<keyword evidence="4" id="KW-1185">Reference proteome</keyword>
<keyword evidence="1" id="KW-0472">Membrane</keyword>
<keyword evidence="1" id="KW-0812">Transmembrane</keyword>
<protein>
    <submittedName>
        <fullName evidence="3">LytTR family transcriptional regulator</fullName>
    </submittedName>
</protein>
<dbReference type="Gene3D" id="2.40.50.1020">
    <property type="entry name" value="LytTr DNA-binding domain"/>
    <property type="match status" value="1"/>
</dbReference>